<accession>A0A0P1M6B4</accession>
<dbReference type="Pfam" id="PF01905">
    <property type="entry name" value="DevR"/>
    <property type="match status" value="1"/>
</dbReference>
<reference evidence="3 6" key="2">
    <citation type="submission" date="2015-11" db="EMBL/GenBank/DDBJ databases">
        <authorList>
            <person name="Varghese N."/>
        </authorList>
    </citation>
    <scope>NUCLEOTIDE SEQUENCE [LARGE SCALE GENOMIC DNA]</scope>
    <source>
        <strain evidence="3 6">JGI-8</strain>
    </source>
</reference>
<dbReference type="InterPro" id="IPR010154">
    <property type="entry name" value="CRISPR-assoc_Cas7/Cst2/DevR"/>
</dbReference>
<accession>A0A0P1LLR4</accession>
<sequence>MLMATGYILVDAPHSALNNAGTDISERAENIVRVKAIRRGGDIYPYVSAQAWRFWWRMTLQEMFEWELSPVERTEKIAFTKANPFKYPDDDIFGYMRAVKEGKTDKTVTRVSPLKCSPLVSVLSVEPVQDYGVMARQEGDPVPYEHEFYSTILHGVFSLDLTRVGVFYLKSQAGFRNIDEDIIERDEELKESLNEVGARRINDVYVLPPDVRAKRAKETILALAYLFGGAKQTQHLTDVAPKFVILAIVRGGNHIFMNLAHEKNGKVEFNYQGLKQTLIDYSDVILSDVYVGIMPGFLDGLDGKFRAEFGEFRFGENRGVIISSPKEAIERFAGLVNDVVTNM</sequence>
<accession>A0A0P1MZW5</accession>
<dbReference type="STRING" id="1633631.GCA_001442925_01923"/>
<dbReference type="AlphaFoldDB" id="A0A0N7MZS2"/>
<reference evidence="4 5" key="1">
    <citation type="submission" date="2015-11" db="EMBL/GenBank/DDBJ databases">
        <authorList>
            <person name="Zhang Y."/>
            <person name="Guo Z."/>
        </authorList>
    </citation>
    <scope>NUCLEOTIDE SEQUENCE [LARGE SCALE GENOMIC DNA]</scope>
    <source>
        <strain evidence="4">JGI-4</strain>
    </source>
</reference>
<proteinExistence type="predicted"/>
<evidence type="ECO:0000313" key="4">
    <source>
        <dbReference type="EMBL" id="CUU07872.1"/>
    </source>
</evidence>
<dbReference type="GO" id="GO:0051607">
    <property type="term" value="P:defense response to virus"/>
    <property type="evidence" value="ECO:0007669"/>
    <property type="project" value="UniProtKB-KW"/>
</dbReference>
<evidence type="ECO:0000256" key="2">
    <source>
        <dbReference type="ARBA" id="ARBA00025626"/>
    </source>
</evidence>
<evidence type="ECO:0000313" key="3">
    <source>
        <dbReference type="EMBL" id="CUS83338.1"/>
    </source>
</evidence>
<dbReference type="NCBIfam" id="TIGR01875">
    <property type="entry name" value="cas_MJ0381"/>
    <property type="match status" value="1"/>
</dbReference>
<dbReference type="Proteomes" id="UP000182200">
    <property type="component" value="Unassembled WGS sequence"/>
</dbReference>
<accession>A0A0P1LRW4</accession>
<dbReference type="InterPro" id="IPR013414">
    <property type="entry name" value="Cas7/Cst2/DevR_sub_I-B/Tneap"/>
</dbReference>
<dbReference type="EMBL" id="FAOP01000007">
    <property type="protein sequence ID" value="CUU07872.1"/>
    <property type="molecule type" value="Genomic_DNA"/>
</dbReference>
<organism evidence="4 5">
    <name type="scientific">Candidatus Kryptonium thompsonii</name>
    <dbReference type="NCBI Taxonomy" id="1633631"/>
    <lineage>
        <taxon>Bacteria</taxon>
        <taxon>Pseudomonadati</taxon>
        <taxon>Candidatus Kryptoniota</taxon>
        <taxon>Candidatus Kryptonium</taxon>
    </lineage>
</organism>
<protein>
    <submittedName>
        <fullName evidence="4">CRISPR-associated autoregulator, Cst2 family</fullName>
    </submittedName>
</protein>
<dbReference type="RefSeq" id="WP_075427544.1">
    <property type="nucleotide sequence ID" value="NZ_CZVI01000006.1"/>
</dbReference>
<dbReference type="OrthoDB" id="9781560at2"/>
<evidence type="ECO:0000313" key="5">
    <source>
        <dbReference type="Proteomes" id="UP000182011"/>
    </source>
</evidence>
<accession>A0A0P1MGP0</accession>
<name>A0A0N7MZS2_9BACT</name>
<evidence type="ECO:0000313" key="6">
    <source>
        <dbReference type="Proteomes" id="UP000182200"/>
    </source>
</evidence>
<accession>A0A0P1MBM3</accession>
<gene>
    <name evidence="4" type="ORF">JGI4_01928</name>
    <name evidence="3" type="ORF">JGI8_00694</name>
</gene>
<dbReference type="Proteomes" id="UP000182011">
    <property type="component" value="Unassembled WGS sequence"/>
</dbReference>
<dbReference type="EMBL" id="CZVI01000006">
    <property type="protein sequence ID" value="CUS83338.1"/>
    <property type="molecule type" value="Genomic_DNA"/>
</dbReference>
<accession>A0A0P1LZG7</accession>
<comment type="function">
    <text evidence="2">CRISPR (clustered regularly interspaced short palindromic repeat) is an adaptive immune system that provides protection against mobile genetic elements (viruses, transposable elements and conjugative plasmids). CRISPR clusters contain spacers, sequences complementary to antecedent mobile elements, and target invading nucleic acids. CRISPR clusters are transcribed and processed into CRISPR RNA (crRNA).</text>
</comment>
<accession>A0A0N7MZS2</accession>
<dbReference type="NCBIfam" id="TIGR02585">
    <property type="entry name" value="cas_Cst2_DevR"/>
    <property type="match status" value="1"/>
</dbReference>
<evidence type="ECO:0000256" key="1">
    <source>
        <dbReference type="ARBA" id="ARBA00023118"/>
    </source>
</evidence>
<accession>A0A0S4NA49</accession>
<keyword evidence="1" id="KW-0051">Antiviral defense</keyword>
<keyword evidence="6" id="KW-1185">Reference proteome</keyword>